<dbReference type="EMBL" id="JBFXLT010000071">
    <property type="protein sequence ID" value="KAL2810448.1"/>
    <property type="molecule type" value="Genomic_DNA"/>
</dbReference>
<organism evidence="1 2">
    <name type="scientific">Aspergillus granulosus</name>
    <dbReference type="NCBI Taxonomy" id="176169"/>
    <lineage>
        <taxon>Eukaryota</taxon>
        <taxon>Fungi</taxon>
        <taxon>Dikarya</taxon>
        <taxon>Ascomycota</taxon>
        <taxon>Pezizomycotina</taxon>
        <taxon>Eurotiomycetes</taxon>
        <taxon>Eurotiomycetidae</taxon>
        <taxon>Eurotiales</taxon>
        <taxon>Aspergillaceae</taxon>
        <taxon>Aspergillus</taxon>
        <taxon>Aspergillus subgen. Nidulantes</taxon>
    </lineage>
</organism>
<accession>A0ABR4H6M8</accession>
<evidence type="ECO:0000313" key="2">
    <source>
        <dbReference type="Proteomes" id="UP001610334"/>
    </source>
</evidence>
<name>A0ABR4H6M8_9EURO</name>
<protein>
    <submittedName>
        <fullName evidence="1">Uncharacterized protein</fullName>
    </submittedName>
</protein>
<sequence length="315" mass="35459">MCSLNEEEKTGSAFDPLYCAQLYSTIIRTGFHKSQRAQKGDSLRRNWFDVSSRNPNLETCRDPIPLPLVPFLEAIETVVGPDGDPYARDIFIHNLRAVSSPTSMFITYQGAIHDCLVLIPNNLDEPTRLGIRMEPGLLITYASNEDYRAVLFKEVDPANNPFCNGPNCWEVIPWNEYILNQTLEAYDGLVEAISSRLPAPSLSSQGDGDHRAMVATEDTLPTAIKGFPRAFLLKALKPRFCYIAPGLTVYDPANPPLPVRVNQETQYIDHPYRELFCHQAEHDPLVLFPRLSWAIRKNKLTYGSPLLGLGWNDLP</sequence>
<keyword evidence="2" id="KW-1185">Reference proteome</keyword>
<dbReference type="Proteomes" id="UP001610334">
    <property type="component" value="Unassembled WGS sequence"/>
</dbReference>
<evidence type="ECO:0000313" key="1">
    <source>
        <dbReference type="EMBL" id="KAL2810448.1"/>
    </source>
</evidence>
<comment type="caution">
    <text evidence="1">The sequence shown here is derived from an EMBL/GenBank/DDBJ whole genome shotgun (WGS) entry which is preliminary data.</text>
</comment>
<proteinExistence type="predicted"/>
<gene>
    <name evidence="1" type="ORF">BJX63DRAFT_434233</name>
</gene>
<reference evidence="1 2" key="1">
    <citation type="submission" date="2024-07" db="EMBL/GenBank/DDBJ databases">
        <title>Section-level genome sequencing and comparative genomics of Aspergillus sections Usti and Cavernicolus.</title>
        <authorList>
            <consortium name="Lawrence Berkeley National Laboratory"/>
            <person name="Nybo J.L."/>
            <person name="Vesth T.C."/>
            <person name="Theobald S."/>
            <person name="Frisvad J.C."/>
            <person name="Larsen T.O."/>
            <person name="Kjaerboelling I."/>
            <person name="Rothschild-Mancinelli K."/>
            <person name="Lyhne E.K."/>
            <person name="Kogle M.E."/>
            <person name="Barry K."/>
            <person name="Clum A."/>
            <person name="Na H."/>
            <person name="Ledsgaard L."/>
            <person name="Lin J."/>
            <person name="Lipzen A."/>
            <person name="Kuo A."/>
            <person name="Riley R."/>
            <person name="Mondo S."/>
            <person name="Labutti K."/>
            <person name="Haridas S."/>
            <person name="Pangalinan J."/>
            <person name="Salamov A.A."/>
            <person name="Simmons B.A."/>
            <person name="Magnuson J.K."/>
            <person name="Chen J."/>
            <person name="Drula E."/>
            <person name="Henrissat B."/>
            <person name="Wiebenga A."/>
            <person name="Lubbers R.J."/>
            <person name="Gomes A.C."/>
            <person name="Makela M.R."/>
            <person name="Stajich J."/>
            <person name="Grigoriev I.V."/>
            <person name="Mortensen U.H."/>
            <person name="De Vries R.P."/>
            <person name="Baker S.E."/>
            <person name="Andersen M.R."/>
        </authorList>
    </citation>
    <scope>NUCLEOTIDE SEQUENCE [LARGE SCALE GENOMIC DNA]</scope>
    <source>
        <strain evidence="1 2">CBS 588.65</strain>
    </source>
</reference>